<comment type="similarity">
    <text evidence="3">Belongs to the APS1/VSP family.</text>
</comment>
<dbReference type="PIRSF" id="PIRSF002674">
    <property type="entry name" value="VSP"/>
    <property type="match status" value="1"/>
</dbReference>
<dbReference type="NCBIfam" id="TIGR01675">
    <property type="entry name" value="plant-AP"/>
    <property type="match status" value="1"/>
</dbReference>
<comment type="caution">
    <text evidence="5">The sequence shown here is derived from an EMBL/GenBank/DDBJ whole genome shotgun (WGS) entry which is preliminary data.</text>
</comment>
<dbReference type="GO" id="GO:0003993">
    <property type="term" value="F:acid phosphatase activity"/>
    <property type="evidence" value="ECO:0007669"/>
    <property type="project" value="InterPro"/>
</dbReference>
<organism evidence="5 6">
    <name type="scientific">Protea cynaroides</name>
    <dbReference type="NCBI Taxonomy" id="273540"/>
    <lineage>
        <taxon>Eukaryota</taxon>
        <taxon>Viridiplantae</taxon>
        <taxon>Streptophyta</taxon>
        <taxon>Embryophyta</taxon>
        <taxon>Tracheophyta</taxon>
        <taxon>Spermatophyta</taxon>
        <taxon>Magnoliopsida</taxon>
        <taxon>Proteales</taxon>
        <taxon>Proteaceae</taxon>
        <taxon>Protea</taxon>
    </lineage>
</organism>
<reference evidence="5" key="1">
    <citation type="journal article" date="2023" name="Plant J.">
        <title>The genome of the king protea, Protea cynaroides.</title>
        <authorList>
            <person name="Chang J."/>
            <person name="Duong T.A."/>
            <person name="Schoeman C."/>
            <person name="Ma X."/>
            <person name="Roodt D."/>
            <person name="Barker N."/>
            <person name="Li Z."/>
            <person name="Van de Peer Y."/>
            <person name="Mizrachi E."/>
        </authorList>
    </citation>
    <scope>NUCLEOTIDE SEQUENCE</scope>
    <source>
        <tissue evidence="5">Young leaves</tissue>
    </source>
</reference>
<dbReference type="InterPro" id="IPR005519">
    <property type="entry name" value="Acid_phosphat_B-like"/>
</dbReference>
<dbReference type="EMBL" id="JAMYWD010000006">
    <property type="protein sequence ID" value="KAJ4969030.1"/>
    <property type="molecule type" value="Genomic_DNA"/>
</dbReference>
<dbReference type="SUPFAM" id="SSF56784">
    <property type="entry name" value="HAD-like"/>
    <property type="match status" value="1"/>
</dbReference>
<evidence type="ECO:0000256" key="3">
    <source>
        <dbReference type="PIRNR" id="PIRNR002674"/>
    </source>
</evidence>
<keyword evidence="1 4" id="KW-0732">Signal</keyword>
<dbReference type="CDD" id="cd07535">
    <property type="entry name" value="HAD_VSP"/>
    <property type="match status" value="1"/>
</dbReference>
<evidence type="ECO:0000313" key="6">
    <source>
        <dbReference type="Proteomes" id="UP001141806"/>
    </source>
</evidence>
<dbReference type="PANTHER" id="PTHR31284:SF24">
    <property type="entry name" value="ACID PHOSPHATASE"/>
    <property type="match status" value="1"/>
</dbReference>
<dbReference type="PANTHER" id="PTHR31284">
    <property type="entry name" value="ACID PHOSPHATASE-LIKE PROTEIN"/>
    <property type="match status" value="1"/>
</dbReference>
<dbReference type="AlphaFoldDB" id="A0A9Q0QRC3"/>
<sequence>MGRNLGLLLGFCSLIVGVAVADWNILNQRMNKNGLNITLKNYCEAWRINVELHNIRRFEVVPEECTDYIGKYMTSTQYKVDSEKALEECFIYLSNNFELTGDGKDAWIFDVDDAILSTVPYFRKHTYGGEKFNITSFEEWVRERKAPVLEHTLNLFKDIKGKGIKIFLISSRGEHLREATTDNLFEVGCTGWSGLILRGNEDEGKTLQQYKAEKRKDLISKGYRVWGMVGGQWTSLLGLPKAMRTFKLPNALYYIP</sequence>
<dbReference type="InterPro" id="IPR023214">
    <property type="entry name" value="HAD_sf"/>
</dbReference>
<dbReference type="Proteomes" id="UP001141806">
    <property type="component" value="Unassembled WGS sequence"/>
</dbReference>
<gene>
    <name evidence="5" type="ORF">NE237_015731</name>
</gene>
<dbReference type="Gene3D" id="3.40.50.1000">
    <property type="entry name" value="HAD superfamily/HAD-like"/>
    <property type="match status" value="1"/>
</dbReference>
<dbReference type="InterPro" id="IPR010028">
    <property type="entry name" value="Acid_phosphatase_pln"/>
</dbReference>
<evidence type="ECO:0000256" key="2">
    <source>
        <dbReference type="ARBA" id="ARBA00023180"/>
    </source>
</evidence>
<evidence type="ECO:0000313" key="5">
    <source>
        <dbReference type="EMBL" id="KAJ4969030.1"/>
    </source>
</evidence>
<keyword evidence="6" id="KW-1185">Reference proteome</keyword>
<evidence type="ECO:0008006" key="7">
    <source>
        <dbReference type="Google" id="ProtNLM"/>
    </source>
</evidence>
<name>A0A9Q0QRC3_9MAGN</name>
<keyword evidence="2" id="KW-0325">Glycoprotein</keyword>
<dbReference type="Pfam" id="PF03767">
    <property type="entry name" value="Acid_phosphat_B"/>
    <property type="match status" value="1"/>
</dbReference>
<proteinExistence type="inferred from homology"/>
<dbReference type="InterPro" id="IPR014403">
    <property type="entry name" value="APS1/VSP"/>
</dbReference>
<feature type="chain" id="PRO_5040230079" description="Acid phosphatase 1" evidence="4">
    <location>
        <begin position="22"/>
        <end position="256"/>
    </location>
</feature>
<protein>
    <recommendedName>
        <fullName evidence="7">Acid phosphatase 1</fullName>
    </recommendedName>
</protein>
<evidence type="ECO:0000256" key="4">
    <source>
        <dbReference type="SAM" id="SignalP"/>
    </source>
</evidence>
<accession>A0A9Q0QRC3</accession>
<dbReference type="InterPro" id="IPR036412">
    <property type="entry name" value="HAD-like_sf"/>
</dbReference>
<feature type="signal peptide" evidence="4">
    <location>
        <begin position="1"/>
        <end position="21"/>
    </location>
</feature>
<evidence type="ECO:0000256" key="1">
    <source>
        <dbReference type="ARBA" id="ARBA00022729"/>
    </source>
</evidence>
<dbReference type="OrthoDB" id="59415at2759"/>